<keyword evidence="3 6" id="KW-0732">Signal</keyword>
<dbReference type="PANTHER" id="PTHR38776:SF1">
    <property type="entry name" value="MLTA-INTERACTING PROTEIN-RELATED"/>
    <property type="match status" value="1"/>
</dbReference>
<name>A0A4Y9S4T0_9BURK</name>
<proteinExistence type="inferred from homology"/>
<dbReference type="GO" id="GO:0009279">
    <property type="term" value="C:cell outer membrane"/>
    <property type="evidence" value="ECO:0007669"/>
    <property type="project" value="UniProtKB-SubCell"/>
</dbReference>
<protein>
    <submittedName>
        <fullName evidence="7">MipA/OmpV family protein</fullName>
    </submittedName>
</protein>
<feature type="signal peptide" evidence="6">
    <location>
        <begin position="1"/>
        <end position="18"/>
    </location>
</feature>
<keyword evidence="8" id="KW-1185">Reference proteome</keyword>
<evidence type="ECO:0000313" key="8">
    <source>
        <dbReference type="Proteomes" id="UP000298438"/>
    </source>
</evidence>
<evidence type="ECO:0000256" key="1">
    <source>
        <dbReference type="ARBA" id="ARBA00004442"/>
    </source>
</evidence>
<organism evidence="7 8">
    <name type="scientific">Zemynaea arenosa</name>
    <dbReference type="NCBI Taxonomy" id="2561931"/>
    <lineage>
        <taxon>Bacteria</taxon>
        <taxon>Pseudomonadati</taxon>
        <taxon>Pseudomonadota</taxon>
        <taxon>Betaproteobacteria</taxon>
        <taxon>Burkholderiales</taxon>
        <taxon>Oxalobacteraceae</taxon>
        <taxon>Telluria group</taxon>
        <taxon>Zemynaea</taxon>
    </lineage>
</organism>
<keyword evidence="5" id="KW-0998">Cell outer membrane</keyword>
<comment type="similarity">
    <text evidence="2">Belongs to the MipA/OmpV family.</text>
</comment>
<dbReference type="InterPro" id="IPR010583">
    <property type="entry name" value="MipA"/>
</dbReference>
<dbReference type="OrthoDB" id="8585044at2"/>
<evidence type="ECO:0000256" key="4">
    <source>
        <dbReference type="ARBA" id="ARBA00023136"/>
    </source>
</evidence>
<evidence type="ECO:0000256" key="6">
    <source>
        <dbReference type="SAM" id="SignalP"/>
    </source>
</evidence>
<keyword evidence="4" id="KW-0472">Membrane</keyword>
<evidence type="ECO:0000256" key="5">
    <source>
        <dbReference type="ARBA" id="ARBA00023237"/>
    </source>
</evidence>
<dbReference type="AlphaFoldDB" id="A0A4Y9S4T0"/>
<evidence type="ECO:0000256" key="2">
    <source>
        <dbReference type="ARBA" id="ARBA00005722"/>
    </source>
</evidence>
<feature type="chain" id="PRO_5021456805" evidence="6">
    <location>
        <begin position="19"/>
        <end position="285"/>
    </location>
</feature>
<dbReference type="PANTHER" id="PTHR38776">
    <property type="entry name" value="MLTA-INTERACTING PROTEIN-RELATED"/>
    <property type="match status" value="1"/>
</dbReference>
<gene>
    <name evidence="7" type="ORF">E4L96_18690</name>
</gene>
<sequence length="285" mass="30651">MLKYSVLLLAGLSGAAAAQTPTINPMPDGSRDMYVGLGAVSAPRWDGASERKTSVLPVVQFEFSNGIFLSGMTAGWHLSDGPVAEYGPLLSLYPGRTQSGRDAGVGHVTTAGSSGLIPGTVPVGVPLGASRLYGMHDIDRRVEAGGFFNYYLAPQVRLANTVLVGSGRDRNGLRYTLDLQRVATDAAEHHRIAAAVGFTLVNRQYNTTYFGVTAEESRNSLNAEWHPGGGLRDVHASVRWNWMFTPSWMLTSQVQVARLQGDAKRSPLVERPANVSVSTALAYRF</sequence>
<dbReference type="EMBL" id="SPVF01000238">
    <property type="protein sequence ID" value="TFW14865.1"/>
    <property type="molecule type" value="Genomic_DNA"/>
</dbReference>
<dbReference type="Pfam" id="PF06629">
    <property type="entry name" value="MipA"/>
    <property type="match status" value="1"/>
</dbReference>
<dbReference type="RefSeq" id="WP_135208726.1">
    <property type="nucleotide sequence ID" value="NZ_SPVF01000238.1"/>
</dbReference>
<reference evidence="7 8" key="1">
    <citation type="submission" date="2019-03" db="EMBL/GenBank/DDBJ databases">
        <title>Draft Genome Sequence of Massilia arenosa sp. nov., a Novel Massilia Species Isolated from a Sandy-loam Maize Soil.</title>
        <authorList>
            <person name="Raths R."/>
            <person name="Peta V."/>
            <person name="Bucking H."/>
        </authorList>
    </citation>
    <scope>NUCLEOTIDE SEQUENCE [LARGE SCALE GENOMIC DNA]</scope>
    <source>
        <strain evidence="7 8">MC02</strain>
    </source>
</reference>
<comment type="caution">
    <text evidence="7">The sequence shown here is derived from an EMBL/GenBank/DDBJ whole genome shotgun (WGS) entry which is preliminary data.</text>
</comment>
<comment type="subcellular location">
    <subcellularLocation>
        <location evidence="1">Cell outer membrane</location>
    </subcellularLocation>
</comment>
<accession>A0A4Y9S4T0</accession>
<dbReference type="Proteomes" id="UP000298438">
    <property type="component" value="Unassembled WGS sequence"/>
</dbReference>
<evidence type="ECO:0000313" key="7">
    <source>
        <dbReference type="EMBL" id="TFW14865.1"/>
    </source>
</evidence>
<evidence type="ECO:0000256" key="3">
    <source>
        <dbReference type="ARBA" id="ARBA00022729"/>
    </source>
</evidence>